<sequence>MRGLQAERAAEIIVVRHDGSSLRGSGYLVRADTILTAAHVVAGAQQIRVRSEKGGTVLWDGEAEAAWSDETIDVAVLALSAPPKVLGRTRAAAFGAVRDRDVGLKCSALGFPLFKRRQDAAGVYRDSFHARGEIAPLTGRREGVLEFRVQEPERDPDPRYSPWEGMSGAAVWAYGRIIGLITAHHRPEGLGSLTISRADRWAEQADDEAGLAALDRAGLRPPLPFVAPVWRNRKVLIGSSVVLATAAATTWWMARPEPLHLEIAGTCTRTDQTLVNQSSGFTPGGRYTDEIIAPDGSKPQNVSTTGTVNGDGSLKLAWPCSSTDQRGNYRVRVRDEATGRYTGWTTIHVTYVPPYRCRFRQHDGLWYAGISDTQNAVLTANSHGTEVAEAQCLLQRLGYELGTAGVDGWYGTNTQRAVISLQDKEGLPPDGVVGVKTWHSLRTTVPPAERCPPERRFTPHLLQSALAHINIPLLQHDRLTSHPG</sequence>
<evidence type="ECO:0000313" key="2">
    <source>
        <dbReference type="EMBL" id="EST36681.1"/>
    </source>
</evidence>
<dbReference type="PATRIC" id="fig|1352936.5.peg.210"/>
<keyword evidence="3" id="KW-1185">Reference proteome</keyword>
<feature type="domain" description="Peptidoglycan binding-like" evidence="1">
    <location>
        <begin position="384"/>
        <end position="439"/>
    </location>
</feature>
<dbReference type="Pfam" id="PF13365">
    <property type="entry name" value="Trypsin_2"/>
    <property type="match status" value="1"/>
</dbReference>
<dbReference type="InterPro" id="IPR002477">
    <property type="entry name" value="Peptidoglycan-bd-like"/>
</dbReference>
<dbReference type="Gene3D" id="1.10.101.10">
    <property type="entry name" value="PGBD-like superfamily/PGBD"/>
    <property type="match status" value="1"/>
</dbReference>
<dbReference type="InterPro" id="IPR009003">
    <property type="entry name" value="Peptidase_S1_PA"/>
</dbReference>
<dbReference type="EMBL" id="AWQX01000006">
    <property type="protein sequence ID" value="EST36681.1"/>
    <property type="molecule type" value="Genomic_DNA"/>
</dbReference>
<dbReference type="AlphaFoldDB" id="V6KZ20"/>
<dbReference type="Proteomes" id="UP000017984">
    <property type="component" value="Chromosome"/>
</dbReference>
<dbReference type="HOGENOM" id="CLU_563730_0_0_11"/>
<accession>V6KZ20</accession>
<proteinExistence type="predicted"/>
<reference evidence="2 3" key="1">
    <citation type="journal article" date="2014" name="Genome Announc.">
        <title>Draft Genome Sequence of Streptomyces roseochromogenes subsp. oscitans DS 12.976, Producer of the Aminocoumarin Antibiotic Clorobiocin.</title>
        <authorList>
            <person name="Ruckert C."/>
            <person name="Kalinowski J."/>
            <person name="Heide L."/>
            <person name="Apel A.K."/>
        </authorList>
    </citation>
    <scope>NUCLEOTIDE SEQUENCE [LARGE SCALE GENOMIC DNA]</scope>
    <source>
        <strain evidence="2 3">DS 12.976</strain>
    </source>
</reference>
<comment type="caution">
    <text evidence="2">The sequence shown here is derived from an EMBL/GenBank/DDBJ whole genome shotgun (WGS) entry which is preliminary data.</text>
</comment>
<dbReference type="Pfam" id="PF01471">
    <property type="entry name" value="PG_binding_1"/>
    <property type="match status" value="1"/>
</dbReference>
<evidence type="ECO:0000259" key="1">
    <source>
        <dbReference type="Pfam" id="PF01471"/>
    </source>
</evidence>
<dbReference type="STRING" id="1352936.M878_00880"/>
<dbReference type="RefSeq" id="WP_023544214.1">
    <property type="nucleotide sequence ID" value="NZ_CM002285.1"/>
</dbReference>
<protein>
    <recommendedName>
        <fullName evidence="1">Peptidoglycan binding-like domain-containing protein</fullName>
    </recommendedName>
</protein>
<dbReference type="SUPFAM" id="SSF50494">
    <property type="entry name" value="Trypsin-like serine proteases"/>
    <property type="match status" value="1"/>
</dbReference>
<gene>
    <name evidence="2" type="ORF">M878_00880</name>
</gene>
<dbReference type="InterPro" id="IPR036365">
    <property type="entry name" value="PGBD-like_sf"/>
</dbReference>
<name>V6KZ20_STRRC</name>
<organism evidence="2 3">
    <name type="scientific">Streptomyces roseochromogenus subsp. oscitans DS 12.976</name>
    <dbReference type="NCBI Taxonomy" id="1352936"/>
    <lineage>
        <taxon>Bacteria</taxon>
        <taxon>Bacillati</taxon>
        <taxon>Actinomycetota</taxon>
        <taxon>Actinomycetes</taxon>
        <taxon>Kitasatosporales</taxon>
        <taxon>Streptomycetaceae</taxon>
        <taxon>Streptomyces</taxon>
    </lineage>
</organism>
<evidence type="ECO:0000313" key="3">
    <source>
        <dbReference type="Proteomes" id="UP000017984"/>
    </source>
</evidence>
<dbReference type="InterPro" id="IPR036366">
    <property type="entry name" value="PGBDSf"/>
</dbReference>
<dbReference type="SUPFAM" id="SSF47090">
    <property type="entry name" value="PGBD-like"/>
    <property type="match status" value="1"/>
</dbReference>
<dbReference type="Gene3D" id="2.40.10.120">
    <property type="match status" value="1"/>
</dbReference>